<accession>A0A8D8S6T4</accession>
<sequence>MIICDIITHSFITNIFFILSLNSSCLVNKMVSIQMSCEIFCMGMQLCIADDYFNLNNILIEKNCRLFNKRWGPGMPKENKAKGKNDDSIWIRNRLSVTPSIGGRLCAGTLQ</sequence>
<reference evidence="1" key="1">
    <citation type="submission" date="2021-05" db="EMBL/GenBank/DDBJ databases">
        <authorList>
            <person name="Alioto T."/>
            <person name="Alioto T."/>
            <person name="Gomez Garrido J."/>
        </authorList>
    </citation>
    <scope>NUCLEOTIDE SEQUENCE</scope>
</reference>
<protein>
    <submittedName>
        <fullName evidence="1">Uncharacterized protein</fullName>
    </submittedName>
</protein>
<evidence type="ECO:0000313" key="1">
    <source>
        <dbReference type="EMBL" id="CAG6662392.1"/>
    </source>
</evidence>
<organism evidence="1">
    <name type="scientific">Cacopsylla melanoneura</name>
    <dbReference type="NCBI Taxonomy" id="428564"/>
    <lineage>
        <taxon>Eukaryota</taxon>
        <taxon>Metazoa</taxon>
        <taxon>Ecdysozoa</taxon>
        <taxon>Arthropoda</taxon>
        <taxon>Hexapoda</taxon>
        <taxon>Insecta</taxon>
        <taxon>Pterygota</taxon>
        <taxon>Neoptera</taxon>
        <taxon>Paraneoptera</taxon>
        <taxon>Hemiptera</taxon>
        <taxon>Sternorrhyncha</taxon>
        <taxon>Psylloidea</taxon>
        <taxon>Psyllidae</taxon>
        <taxon>Psyllinae</taxon>
        <taxon>Cacopsylla</taxon>
    </lineage>
</organism>
<dbReference type="AlphaFoldDB" id="A0A8D8S6T4"/>
<name>A0A8D8S6T4_9HEMI</name>
<dbReference type="EMBL" id="HBUF01202527">
    <property type="protein sequence ID" value="CAG6662392.1"/>
    <property type="molecule type" value="Transcribed_RNA"/>
</dbReference>
<dbReference type="EMBL" id="HBUF01202524">
    <property type="protein sequence ID" value="CAG6662391.1"/>
    <property type="molecule type" value="Transcribed_RNA"/>
</dbReference>
<proteinExistence type="predicted"/>